<keyword evidence="5" id="KW-1185">Reference proteome</keyword>
<dbReference type="Pfam" id="PF03937">
    <property type="entry name" value="Sdh5"/>
    <property type="match status" value="1"/>
</dbReference>
<dbReference type="PANTHER" id="PTHR12469:SF2">
    <property type="entry name" value="SUCCINATE DEHYDROGENASE ASSEMBLY FACTOR 2, MITOCHONDRIAL"/>
    <property type="match status" value="1"/>
</dbReference>
<sequence length="170" mass="19479">MSSGKLFQYGRRLVLLSSKSVNSSSSVSSLLVKNQFCNHLRNTRYYSNSAPPVPGDSSKEPFIPAYKQKEGESVETLRARLLYQSRKRGMLENGLLLSTFAAKFLNSMTEVELRDYDRLINLPSNDWDIYYWATGVKPIPKEFDTAILHKFIDHVRNGDKESRLQQPDLN</sequence>
<keyword evidence="1 3" id="KW-0496">Mitochondrion</keyword>
<evidence type="ECO:0000256" key="2">
    <source>
        <dbReference type="ARBA" id="ARBA00023186"/>
    </source>
</evidence>
<dbReference type="InterPro" id="IPR005631">
    <property type="entry name" value="SDH"/>
</dbReference>
<dbReference type="InterPro" id="IPR036714">
    <property type="entry name" value="SDH_sf"/>
</dbReference>
<name>A0ABP1RC37_9HEXA</name>
<evidence type="ECO:0000313" key="4">
    <source>
        <dbReference type="EMBL" id="CAL8125852.1"/>
    </source>
</evidence>
<organism evidence="4 5">
    <name type="scientific">Orchesella dallaii</name>
    <dbReference type="NCBI Taxonomy" id="48710"/>
    <lineage>
        <taxon>Eukaryota</taxon>
        <taxon>Metazoa</taxon>
        <taxon>Ecdysozoa</taxon>
        <taxon>Arthropoda</taxon>
        <taxon>Hexapoda</taxon>
        <taxon>Collembola</taxon>
        <taxon>Entomobryomorpha</taxon>
        <taxon>Entomobryoidea</taxon>
        <taxon>Orchesellidae</taxon>
        <taxon>Orchesellinae</taxon>
        <taxon>Orchesella</taxon>
    </lineage>
</organism>
<evidence type="ECO:0000313" key="5">
    <source>
        <dbReference type="Proteomes" id="UP001642540"/>
    </source>
</evidence>
<dbReference type="SUPFAM" id="SSF109910">
    <property type="entry name" value="YgfY-like"/>
    <property type="match status" value="1"/>
</dbReference>
<dbReference type="EMBL" id="CAXLJM020000069">
    <property type="protein sequence ID" value="CAL8125852.1"/>
    <property type="molecule type" value="Genomic_DNA"/>
</dbReference>
<comment type="caution">
    <text evidence="4">The sequence shown here is derived from an EMBL/GenBank/DDBJ whole genome shotgun (WGS) entry which is preliminary data.</text>
</comment>
<dbReference type="Gene3D" id="1.10.150.250">
    <property type="entry name" value="Flavinator of succinate dehydrogenase"/>
    <property type="match status" value="1"/>
</dbReference>
<keyword evidence="2 3" id="KW-0143">Chaperone</keyword>
<comment type="subunit">
    <text evidence="3">Interacts with the flavoprotein subunit within the SDH catalytic dimer.</text>
</comment>
<dbReference type="HAMAP" id="MF_03057">
    <property type="entry name" value="SDHAF2"/>
    <property type="match status" value="1"/>
</dbReference>
<dbReference type="Proteomes" id="UP001642540">
    <property type="component" value="Unassembled WGS sequence"/>
</dbReference>
<comment type="similarity">
    <text evidence="3">Belongs to the SDHAF2 family.</text>
</comment>
<gene>
    <name evidence="4" type="ORF">ODALV1_LOCUS21155</name>
</gene>
<comment type="subcellular location">
    <subcellularLocation>
        <location evidence="3">Mitochondrion matrix</location>
    </subcellularLocation>
</comment>
<comment type="function">
    <text evidence="3">Plays an essential role in the assembly of succinate dehydrogenase (SDH), an enzyme complex (also referred to as respiratory complex II) that is a component of both the tricarboxylic acid (TCA) cycle and the mitochondrial electron transport chain, and which couples the oxidation of succinate to fumarate with the reduction of ubiquinone (coenzyme Q) to ubiquinol. Required for flavinylation (covalent attachment of FAD) of the flavoprotein subunit of the SDH catalytic dimer.</text>
</comment>
<reference evidence="4 5" key="1">
    <citation type="submission" date="2024-08" db="EMBL/GenBank/DDBJ databases">
        <authorList>
            <person name="Cucini C."/>
            <person name="Frati F."/>
        </authorList>
    </citation>
    <scope>NUCLEOTIDE SEQUENCE [LARGE SCALE GENOMIC DNA]</scope>
</reference>
<evidence type="ECO:0000256" key="3">
    <source>
        <dbReference type="HAMAP-Rule" id="MF_03057"/>
    </source>
</evidence>
<accession>A0ABP1RC37</accession>
<protein>
    <recommendedName>
        <fullName evidence="3">Succinate dehydrogenase assembly factor 2, mitochondrial</fullName>
        <shortName evidence="3">SDH assembly factor 2</shortName>
        <shortName evidence="3">SDHAF2</shortName>
    </recommendedName>
</protein>
<proteinExistence type="inferred from homology"/>
<dbReference type="PANTHER" id="PTHR12469">
    <property type="entry name" value="PROTEIN EMI5 HOMOLOG, MITOCHONDRIAL"/>
    <property type="match status" value="1"/>
</dbReference>
<evidence type="ECO:0000256" key="1">
    <source>
        <dbReference type="ARBA" id="ARBA00023128"/>
    </source>
</evidence>
<dbReference type="InterPro" id="IPR028882">
    <property type="entry name" value="SDHAF2"/>
</dbReference>